<dbReference type="InterPro" id="IPR050484">
    <property type="entry name" value="Transf_Hexapept/Carb_Anhydrase"/>
</dbReference>
<dbReference type="CDD" id="cd04645">
    <property type="entry name" value="LbH_gamma_CA_like"/>
    <property type="match status" value="1"/>
</dbReference>
<organism evidence="1 2">
    <name type="scientific">Elstera cyanobacteriorum</name>
    <dbReference type="NCBI Taxonomy" id="2022747"/>
    <lineage>
        <taxon>Bacteria</taxon>
        <taxon>Pseudomonadati</taxon>
        <taxon>Pseudomonadota</taxon>
        <taxon>Alphaproteobacteria</taxon>
        <taxon>Rhodospirillales</taxon>
        <taxon>Rhodospirillaceae</taxon>
        <taxon>Elstera</taxon>
    </lineage>
</organism>
<dbReference type="SUPFAM" id="SSF51161">
    <property type="entry name" value="Trimeric LpxA-like enzymes"/>
    <property type="match status" value="1"/>
</dbReference>
<evidence type="ECO:0000313" key="1">
    <source>
        <dbReference type="EMBL" id="OYQ18787.1"/>
    </source>
</evidence>
<keyword evidence="2" id="KW-1185">Reference proteome</keyword>
<name>A0A255XP87_9PROT</name>
<dbReference type="InterPro" id="IPR011004">
    <property type="entry name" value="Trimer_LpxA-like_sf"/>
</dbReference>
<dbReference type="EMBL" id="NOXS01000032">
    <property type="protein sequence ID" value="OYQ18787.1"/>
    <property type="molecule type" value="Genomic_DNA"/>
</dbReference>
<dbReference type="Pfam" id="PF00132">
    <property type="entry name" value="Hexapep"/>
    <property type="match status" value="1"/>
</dbReference>
<protein>
    <submittedName>
        <fullName evidence="1">Gamma carbonic anhydrase family protein</fullName>
    </submittedName>
</protein>
<dbReference type="InterPro" id="IPR001451">
    <property type="entry name" value="Hexapep"/>
</dbReference>
<dbReference type="Gene3D" id="2.160.10.10">
    <property type="entry name" value="Hexapeptide repeat proteins"/>
    <property type="match status" value="1"/>
</dbReference>
<reference evidence="1 2" key="1">
    <citation type="submission" date="2017-07" db="EMBL/GenBank/DDBJ databases">
        <title>Elstera cyanobacteriorum sp. nov., a novel bacterium isolated from cyanobacterial aggregates in a eutrophic lake.</title>
        <authorList>
            <person name="Cai H."/>
        </authorList>
    </citation>
    <scope>NUCLEOTIDE SEQUENCE [LARGE SCALE GENOMIC DNA]</scope>
    <source>
        <strain evidence="1 2">TH019</strain>
    </source>
</reference>
<dbReference type="Proteomes" id="UP000216361">
    <property type="component" value="Unassembled WGS sequence"/>
</dbReference>
<sequence length="185" mass="19238">MTRGGPLPGPILMPWNGVWPTIHDSAFIAPGAVIIGDVVIGAETSIWFGVVIRGDVHEIRIGARTNVQDGTIIHATQFKAGTYIGDAVTIGHGAVLHACTLKDRCFIGMGAVVLDQATVETDAMVAAGALIAPGKTVPTGELWAGNPAKMLRPLKPAEIENIAGSADRYVGFGNSYRAQMGAGQP</sequence>
<dbReference type="AlphaFoldDB" id="A0A255XP87"/>
<gene>
    <name evidence="1" type="ORF">CHR90_11060</name>
</gene>
<dbReference type="RefSeq" id="WP_094409051.1">
    <property type="nucleotide sequence ID" value="NZ_BMJZ01000001.1"/>
</dbReference>
<dbReference type="InterPro" id="IPR047324">
    <property type="entry name" value="LbH_gamma_CA-like"/>
</dbReference>
<proteinExistence type="predicted"/>
<evidence type="ECO:0000313" key="2">
    <source>
        <dbReference type="Proteomes" id="UP000216361"/>
    </source>
</evidence>
<dbReference type="PANTHER" id="PTHR13061:SF29">
    <property type="entry name" value="GAMMA CARBONIC ANHYDRASE-LIKE 1, MITOCHONDRIAL-RELATED"/>
    <property type="match status" value="1"/>
</dbReference>
<dbReference type="OrthoDB" id="9803036at2"/>
<dbReference type="PANTHER" id="PTHR13061">
    <property type="entry name" value="DYNACTIN SUBUNIT P25"/>
    <property type="match status" value="1"/>
</dbReference>
<comment type="caution">
    <text evidence="1">The sequence shown here is derived from an EMBL/GenBank/DDBJ whole genome shotgun (WGS) entry which is preliminary data.</text>
</comment>
<accession>A0A255XP87</accession>